<feature type="region of interest" description="Disordered" evidence="10">
    <location>
        <begin position="996"/>
        <end position="1115"/>
    </location>
</feature>
<comment type="function">
    <text evidence="9">Component of the Mediator complex, a coactivator involved in the regulated transcription of nearly all RNA polymerase II-dependent genes. Mediator functions as a bridge to convey information from gene-specific regulatory proteins to the basal RNA polymerase II transcription machinery. Mediator is recruited to promoters by direct interactions with regulatory proteins and serves as a scaffold for the assembly of a functional preinitiation complex with RNA polymerase II and the general transcription factors.</text>
</comment>
<dbReference type="PANTHER" id="PTHR12809:SF2">
    <property type="entry name" value="MEDIATOR OF RNA POLYMERASE II TRANSCRIPTION SUBUNIT 14"/>
    <property type="match status" value="1"/>
</dbReference>
<feature type="compositionally biased region" description="Polar residues" evidence="10">
    <location>
        <begin position="1005"/>
        <end position="1020"/>
    </location>
</feature>
<dbReference type="OrthoDB" id="205099at2759"/>
<evidence type="ECO:0000256" key="5">
    <source>
        <dbReference type="ARBA" id="ARBA00023159"/>
    </source>
</evidence>
<feature type="domain" description="Mediator complex subunit MED14 N-terminal" evidence="11">
    <location>
        <begin position="58"/>
        <end position="265"/>
    </location>
</feature>
<dbReference type="PANTHER" id="PTHR12809">
    <property type="entry name" value="MEDIATOR COMPLEX SUBUNIT"/>
    <property type="match status" value="1"/>
</dbReference>
<evidence type="ECO:0000256" key="10">
    <source>
        <dbReference type="SAM" id="MobiDB-lite"/>
    </source>
</evidence>
<evidence type="ECO:0000313" key="13">
    <source>
        <dbReference type="Proteomes" id="UP000054032"/>
    </source>
</evidence>
<dbReference type="RefSeq" id="XP_007689819.1">
    <property type="nucleotide sequence ID" value="XM_007691629.1"/>
</dbReference>
<name>W6YWE1_COCMI</name>
<comment type="subcellular location">
    <subcellularLocation>
        <location evidence="1 9">Nucleus</location>
    </subcellularLocation>
</comment>
<dbReference type="GO" id="GO:0016592">
    <property type="term" value="C:mediator complex"/>
    <property type="evidence" value="ECO:0007669"/>
    <property type="project" value="UniProtKB-UniRule"/>
</dbReference>
<dbReference type="GO" id="GO:0006357">
    <property type="term" value="P:regulation of transcription by RNA polymerase II"/>
    <property type="evidence" value="ECO:0007669"/>
    <property type="project" value="InterPro"/>
</dbReference>
<organism evidence="12 13">
    <name type="scientific">Bipolaris oryzae ATCC 44560</name>
    <dbReference type="NCBI Taxonomy" id="930090"/>
    <lineage>
        <taxon>Eukaryota</taxon>
        <taxon>Fungi</taxon>
        <taxon>Dikarya</taxon>
        <taxon>Ascomycota</taxon>
        <taxon>Pezizomycotina</taxon>
        <taxon>Dothideomycetes</taxon>
        <taxon>Pleosporomycetidae</taxon>
        <taxon>Pleosporales</taxon>
        <taxon>Pleosporineae</taxon>
        <taxon>Pleosporaceae</taxon>
        <taxon>Bipolaris</taxon>
    </lineage>
</organism>
<dbReference type="GO" id="GO:0070847">
    <property type="term" value="C:core mediator complex"/>
    <property type="evidence" value="ECO:0007669"/>
    <property type="project" value="TreeGrafter"/>
</dbReference>
<dbReference type="InterPro" id="IPR013947">
    <property type="entry name" value="Mediator_Med14"/>
</dbReference>
<dbReference type="Proteomes" id="UP000054032">
    <property type="component" value="Unassembled WGS sequence"/>
</dbReference>
<evidence type="ECO:0000256" key="6">
    <source>
        <dbReference type="ARBA" id="ARBA00023163"/>
    </source>
</evidence>
<feature type="compositionally biased region" description="Low complexity" evidence="10">
    <location>
        <begin position="1021"/>
        <end position="1078"/>
    </location>
</feature>
<dbReference type="STRING" id="930090.W6YWE1"/>
<evidence type="ECO:0000256" key="4">
    <source>
        <dbReference type="ARBA" id="ARBA00023015"/>
    </source>
</evidence>
<comment type="subunit">
    <text evidence="9">Component of the Mediator complex.</text>
</comment>
<evidence type="ECO:0000256" key="8">
    <source>
        <dbReference type="ARBA" id="ARBA00032007"/>
    </source>
</evidence>
<evidence type="ECO:0000256" key="9">
    <source>
        <dbReference type="RuleBase" id="RU365082"/>
    </source>
</evidence>
<keyword evidence="5 9" id="KW-0010">Activator</keyword>
<evidence type="ECO:0000256" key="7">
    <source>
        <dbReference type="ARBA" id="ARBA00023242"/>
    </source>
</evidence>
<keyword evidence="7 9" id="KW-0539">Nucleus</keyword>
<keyword evidence="4 9" id="KW-0805">Transcription regulation</keyword>
<dbReference type="GO" id="GO:0003712">
    <property type="term" value="F:transcription coregulator activity"/>
    <property type="evidence" value="ECO:0007669"/>
    <property type="project" value="UniProtKB-UniRule"/>
</dbReference>
<dbReference type="eggNOG" id="KOG1875">
    <property type="taxonomic scope" value="Eukaryota"/>
</dbReference>
<dbReference type="GeneID" id="19117634"/>
<evidence type="ECO:0000256" key="2">
    <source>
        <dbReference type="ARBA" id="ARBA00007813"/>
    </source>
</evidence>
<keyword evidence="13" id="KW-1185">Reference proteome</keyword>
<evidence type="ECO:0000313" key="12">
    <source>
        <dbReference type="EMBL" id="EUC43682.1"/>
    </source>
</evidence>
<feature type="region of interest" description="Disordered" evidence="10">
    <location>
        <begin position="12"/>
        <end position="31"/>
    </location>
</feature>
<dbReference type="Pfam" id="PF26204">
    <property type="entry name" value="Med14_fung"/>
    <property type="match status" value="1"/>
</dbReference>
<dbReference type="Pfam" id="PF08638">
    <property type="entry name" value="Med14"/>
    <property type="match status" value="1"/>
</dbReference>
<dbReference type="HOGENOM" id="CLU_003573_0_0_1"/>
<proteinExistence type="inferred from homology"/>
<evidence type="ECO:0000256" key="3">
    <source>
        <dbReference type="ARBA" id="ARBA00019619"/>
    </source>
</evidence>
<comment type="similarity">
    <text evidence="2 9">Belongs to the Mediator complex subunit 14 family.</text>
</comment>
<evidence type="ECO:0000256" key="1">
    <source>
        <dbReference type="ARBA" id="ARBA00004123"/>
    </source>
</evidence>
<dbReference type="AlphaFoldDB" id="W6YWE1"/>
<keyword evidence="6 9" id="KW-0804">Transcription</keyword>
<accession>W6YWE1</accession>
<gene>
    <name evidence="12" type="ORF">COCMIDRAFT_100243</name>
</gene>
<dbReference type="KEGG" id="bor:COCMIDRAFT_100243"/>
<protein>
    <recommendedName>
        <fullName evidence="3 9">Mediator of RNA polymerase II transcription subunit 14</fullName>
    </recommendedName>
    <alternativeName>
        <fullName evidence="8 9">Mediator complex subunit 14</fullName>
    </alternativeName>
</protein>
<reference evidence="12 13" key="1">
    <citation type="journal article" date="2013" name="PLoS Genet.">
        <title>Comparative genome structure, secondary metabolite, and effector coding capacity across Cochliobolus pathogens.</title>
        <authorList>
            <person name="Condon B.J."/>
            <person name="Leng Y."/>
            <person name="Wu D."/>
            <person name="Bushley K.E."/>
            <person name="Ohm R.A."/>
            <person name="Otillar R."/>
            <person name="Martin J."/>
            <person name="Schackwitz W."/>
            <person name="Grimwood J."/>
            <person name="MohdZainudin N."/>
            <person name="Xue C."/>
            <person name="Wang R."/>
            <person name="Manning V.A."/>
            <person name="Dhillon B."/>
            <person name="Tu Z.J."/>
            <person name="Steffenson B.J."/>
            <person name="Salamov A."/>
            <person name="Sun H."/>
            <person name="Lowry S."/>
            <person name="LaButti K."/>
            <person name="Han J."/>
            <person name="Copeland A."/>
            <person name="Lindquist E."/>
            <person name="Barry K."/>
            <person name="Schmutz J."/>
            <person name="Baker S.E."/>
            <person name="Ciuffetti L.M."/>
            <person name="Grigoriev I.V."/>
            <person name="Zhong S."/>
            <person name="Turgeon B.G."/>
        </authorList>
    </citation>
    <scope>NUCLEOTIDE SEQUENCE [LARGE SCALE GENOMIC DNA]</scope>
    <source>
        <strain evidence="12 13">ATCC 44560</strain>
    </source>
</reference>
<sequence length="1115" mass="125096">MPGILIMNHTASDAATASRHGDSSTAAPNGASAASTALDKYSQLPPEIAHIGPEQYNALSTLLLRVSQESYNDLTSILQKMAALPVAPMANGALPNGLGAANMQGSAESNKRKKLMLLQFAQEQRSKFIKLLVLTEWGKKAASDISKLIDIFSWAGAHARNMDAADDQLERIKMLSNIARENNPDIATALQVLSTGKAAWMPSLDYIPPKPISSDEALKLLRYMNTSLSIRLNVHENLPRHLRNWRIHSGRVTFIVKGQLEFDVMSFVEDASEQWFLIDLRLLFTPAPTVTVGSRFFMQLKQQADFVLKDKGLSGLFDFLNNFVLTHKISVLRSQAAALVRAGWAGSIKVEPVHRLLVVQYWTNKPGKKNWIEIGVSNNRLNNAKSSWKGPPIPSLTTRWFRQGKEVKDANFAFDWTNLSMEKVIKLVIARHTSDILRSTKESMKTGVIAETDLSEAEPADCRLNATLGTRSASITLSLEPVTGNHIIRPASALSARAENAFNLGREPAQMAHVMTQVLAGTLLGLIQRNAQQLGWQTVARQSLTPQMVKAAVKLDVISSVLYWPRGWSPNWAFAATIDSSGESWWVLEIGSTGNRIEHAEQIRMNRPDMSPLPINRSTLASLERVAVQLLSFRVIARQLEKEKKMYALEEVLGQTPASAQGRRIARRWVLRVQTPDLLTSSTKDDKWLEGDIKITCEGLRVGGQNVWHVASGKMVKSVAADMHKLMAASPQKAFKFSDDGNFRILLSTPFGHDILGELRARLRDVDRLRSFATTLQKRRMRLASSSLQRVQFFYGPSPYTATVNFSSEKEVTIELSSKNPHHRILNLLTHIANDRLPSFMSLDSNDATGLDRFCTTLVLTRPLFKAIRDIEQRSPGNCRNPAIHVHSILKYRITYENPVCTFDVCLQPKDDQVFWFVEDNLRPKDPNVLPTPERAQGHRRLDNLQEKLKELFGSKGLGWFGTRNGMIAELDAIPDALRKLDECVLSCKMEGGYVAPPPLERPAQQAQNPGQGMSKTNGVQQGNQQQQQQQQHHQQQQHQHQQQQQARMQQQQQHQARQQQQGQQQMRMQQSNQRIQQPNGRQPQHMQNARQHMQHQQGRGGRPGQTQNNVIEID</sequence>
<dbReference type="EMBL" id="KI964022">
    <property type="protein sequence ID" value="EUC43682.1"/>
    <property type="molecule type" value="Genomic_DNA"/>
</dbReference>
<evidence type="ECO:0000259" key="11">
    <source>
        <dbReference type="Pfam" id="PF08638"/>
    </source>
</evidence>
<dbReference type="InterPro" id="IPR055122">
    <property type="entry name" value="Med14_N"/>
</dbReference>
<feature type="compositionally biased region" description="Polar residues" evidence="10">
    <location>
        <begin position="1079"/>
        <end position="1090"/>
    </location>
</feature>